<feature type="domain" description="Fibronectin type-III" evidence="20">
    <location>
        <begin position="2918"/>
        <end position="3013"/>
    </location>
</feature>
<dbReference type="CDD" id="cd01481">
    <property type="entry name" value="vWA_collagen_alpha3-VI-like"/>
    <property type="match status" value="4"/>
</dbReference>
<keyword evidence="4" id="KW-0646">Protease inhibitor</keyword>
<dbReference type="CDD" id="cd01472">
    <property type="entry name" value="vWA_collagen"/>
    <property type="match status" value="1"/>
</dbReference>
<evidence type="ECO:0000256" key="5">
    <source>
        <dbReference type="ARBA" id="ARBA00022729"/>
    </source>
</evidence>
<dbReference type="GeneTree" id="ENSGT00940000156462"/>
<evidence type="ECO:0000256" key="16">
    <source>
        <dbReference type="SAM" id="MobiDB-lite"/>
    </source>
</evidence>
<evidence type="ECO:0000256" key="17">
    <source>
        <dbReference type="SAM" id="SignalP"/>
    </source>
</evidence>
<reference evidence="21" key="3">
    <citation type="submission" date="2025-09" db="UniProtKB">
        <authorList>
            <consortium name="Ensembl"/>
        </authorList>
    </citation>
    <scope>IDENTIFICATION</scope>
</reference>
<dbReference type="GO" id="GO:0005589">
    <property type="term" value="C:collagen type VI trimer"/>
    <property type="evidence" value="ECO:0007669"/>
    <property type="project" value="UniProtKB-ARBA"/>
</dbReference>
<evidence type="ECO:0000256" key="4">
    <source>
        <dbReference type="ARBA" id="ARBA00022690"/>
    </source>
</evidence>
<dbReference type="InterPro" id="IPR050525">
    <property type="entry name" value="ECM_Assembly_Org"/>
</dbReference>
<feature type="region of interest" description="Disordered" evidence="16">
    <location>
        <begin position="1611"/>
        <end position="1633"/>
    </location>
</feature>
<dbReference type="InterPro" id="IPR041900">
    <property type="entry name" value="vWA_collagen_alpha3-VI-like"/>
</dbReference>
<dbReference type="InterPro" id="IPR036465">
    <property type="entry name" value="vWFA_dom_sf"/>
</dbReference>
<comment type="subcellular location">
    <subcellularLocation>
        <location evidence="1">Secreted</location>
        <location evidence="1">Extracellular space</location>
        <location evidence="1">Extracellular matrix</location>
    </subcellularLocation>
</comment>
<dbReference type="FunFam" id="2.60.40.10:FF:000723">
    <property type="entry name" value="Collagen type VI alpha 3 chain"/>
    <property type="match status" value="1"/>
</dbReference>
<feature type="domain" description="BPTI/Kunitz inhibitor" evidence="19">
    <location>
        <begin position="3039"/>
        <end position="3089"/>
    </location>
</feature>
<proteinExistence type="inferred from homology"/>
<evidence type="ECO:0000256" key="13">
    <source>
        <dbReference type="ARBA" id="ARBA00043858"/>
    </source>
</evidence>
<dbReference type="Gene3D" id="2.60.40.10">
    <property type="entry name" value="Immunoglobulins"/>
    <property type="match status" value="1"/>
</dbReference>
<feature type="compositionally biased region" description="Basic and acidic residues" evidence="16">
    <location>
        <begin position="2266"/>
        <end position="2277"/>
    </location>
</feature>
<feature type="domain" description="VWFA" evidence="18">
    <location>
        <begin position="241"/>
        <end position="414"/>
    </location>
</feature>
<feature type="region of interest" description="Disordered" evidence="16">
    <location>
        <begin position="2818"/>
        <end position="2895"/>
    </location>
</feature>
<feature type="domain" description="VWFA" evidence="18">
    <location>
        <begin position="2555"/>
        <end position="2751"/>
    </location>
</feature>
<feature type="compositionally biased region" description="Low complexity" evidence="16">
    <location>
        <begin position="2884"/>
        <end position="2895"/>
    </location>
</feature>
<feature type="signal peptide" evidence="17">
    <location>
        <begin position="1"/>
        <end position="25"/>
    </location>
</feature>
<dbReference type="FunFam" id="3.40.50.410:FF:000037">
    <property type="entry name" value="Collagen type VI alpha 3 chain"/>
    <property type="match status" value="1"/>
</dbReference>
<dbReference type="Gene3D" id="4.10.410.10">
    <property type="entry name" value="Pancreatic trypsin inhibitor Kunitz domain"/>
    <property type="match status" value="1"/>
</dbReference>
<dbReference type="Pfam" id="PF00014">
    <property type="entry name" value="Kunitz_BPTI"/>
    <property type="match status" value="1"/>
</dbReference>
<dbReference type="Gene3D" id="3.40.50.410">
    <property type="entry name" value="von Willebrand factor, type A domain"/>
    <property type="match status" value="12"/>
</dbReference>
<feature type="domain" description="VWFA" evidence="18">
    <location>
        <begin position="1638"/>
        <end position="1811"/>
    </location>
</feature>
<dbReference type="SMART" id="SM00327">
    <property type="entry name" value="VWA"/>
    <property type="match status" value="12"/>
</dbReference>
<feature type="domain" description="VWFA" evidence="18">
    <location>
        <begin position="836"/>
        <end position="1008"/>
    </location>
</feature>
<dbReference type="Proteomes" id="UP000291000">
    <property type="component" value="Chromosome 3"/>
</dbReference>
<evidence type="ECO:0000256" key="11">
    <source>
        <dbReference type="ARBA" id="ARBA00023180"/>
    </source>
</evidence>
<feature type="domain" description="VWFA" evidence="18">
    <location>
        <begin position="1435"/>
        <end position="1608"/>
    </location>
</feature>
<feature type="compositionally biased region" description="Low complexity" evidence="16">
    <location>
        <begin position="2044"/>
        <end position="2053"/>
    </location>
</feature>
<dbReference type="FunFam" id="3.40.50.410:FF:000021">
    <property type="entry name" value="Collagen, type VI, alpha 3"/>
    <property type="match status" value="1"/>
</dbReference>
<dbReference type="PROSITE" id="PS50234">
    <property type="entry name" value="VWFA"/>
    <property type="match status" value="12"/>
</dbReference>
<dbReference type="InterPro" id="IPR003961">
    <property type="entry name" value="FN3_dom"/>
</dbReference>
<gene>
    <name evidence="21" type="primary">COL6A3</name>
</gene>
<evidence type="ECO:0000256" key="6">
    <source>
        <dbReference type="ARBA" id="ARBA00022737"/>
    </source>
</evidence>
<evidence type="ECO:0000259" key="18">
    <source>
        <dbReference type="PROSITE" id="PS50234"/>
    </source>
</evidence>
<dbReference type="PROSITE" id="PS00280">
    <property type="entry name" value="BPTI_KUNITZ_1"/>
    <property type="match status" value="1"/>
</dbReference>
<dbReference type="SMART" id="SM00060">
    <property type="entry name" value="FN3"/>
    <property type="match status" value="1"/>
</dbReference>
<dbReference type="SUPFAM" id="SSF57362">
    <property type="entry name" value="BPTI-like"/>
    <property type="match status" value="1"/>
</dbReference>
<dbReference type="SUPFAM" id="SSF49265">
    <property type="entry name" value="Fibronectin type III"/>
    <property type="match status" value="1"/>
</dbReference>
<evidence type="ECO:0000256" key="3">
    <source>
        <dbReference type="ARBA" id="ARBA00022530"/>
    </source>
</evidence>
<keyword evidence="5 17" id="KW-0732">Signal</keyword>
<keyword evidence="22" id="KW-1185">Reference proteome</keyword>
<sequence length="3105" mass="337762">MRKHRHLPLVAILCLFFSGFSFTHGQQQPDVKNGAAADIIFLVDSSWSIGKEHFQLVREFLYDVIESLAVGDNDFRFALVQFNGNPHTEFLFNTYRSKQEVLSHVSNMSYIGGSNQTGEGLAYVMQNHLTEAAGSRASDGVPQVIVVLTHGHSEDGFALPSAELKSADVNVFAIGVEDADEGALKEIASEPLNMHVFNLENFTSLHDIVGNLVACVHSSMTPERAGGTETPKDITAQDSADIIFLIDGSNNTGSVNFAVILDFLVNLLERLSIGTQQIRVGVVQYSDEPKTMFSLNSYSTKAQVLDAVKALGFIGGELANVGLALDFVVENHFTRAGGSRAEEGVPQVLVLISAGPSSDEIRDGVVALKQASVFSFGLGAQAASKAELQHIATNDNLVFTVPEFHSLGDVQEQLLPYIVGVAQRHIVLQPPTIVTQVIEVNKRDIVFLVDGSSKLGLTNFNAIRDFIAKVIQRLEIRQDLIQVAVAQYADTVRPEFYFNTYPSKREVINAVRKMKPLDGSALYTGSALDFVRNNLFTEAAGYRAAEGVPKLLVLVTGGKSLDAVSQPAQELKRSGILAFAVGNKVADQAELEEIAFDSSLVFTATEFRPAPLQAVLPGLLGPLRTLTGTTEVHVNKRDIIFLLDGSSNVGKTNFPYVRDFVMNLVNSLDVGSDHIRVGLVQFSDTPVTEFSLNTYPTKSELLAHLRQMQLQGGSVLNTGAALSYVHANHFTEAGGSRIQDHVPQLLLLLTAGQSEDSYLQAANALARAGILTFCVGTSQADRAELEQIAFNPGLVYLMDDFSSLPALPQQLIQPLTTYVSGGVEEVPLAQPESKRDILFLFDGSANLMGQFTAARDFLYKVIDELDVKPDGTRIAVAQYSDDVKVESRFDQHQNKPEILNLVKRMKLKTGKTLNLGYALDYAQRYIFVKSAGSRIEDGVLQFLVLLVAGKSSDRVDTPALNLKQSGVVPFILQAKNADPAELELIVPSPAFILAAESLPKIGDLQPQIVNLLKSVQNGAPAPVSVEKDVVFLIDGSEGVRSGFPLLKEFVQRVVESLDVGPDRVRVAVVQYSDRTRPEFYLNSYMDQQSVVGAIRGLALLGGPAPNTGAALEFVLRNILVGSAGSRIEEGVPQLLIVLTADRSGDDVRGPSVVLRRGGAVPIGIGIGNADITEMQTISFIPDFAVAIPTFRQLGTIQQVISERVTQLSREELSRLQASVSPVTPPVVSGKRDVVFLIDGSQSAGPEFQYIRTLIERLVDYLDVGFDTTRVAVIQFSDDPRVEFLLNVHSSKDEVQNAVRRLRPKGGRQVNVGGALEYVARNIFKRPLGSRIEEGVPQFLVLISSGKSDDEVDDSAVELKQFGVAPITIARNVDQEELVKISLSPEYVFSVNTFRELPSLEQKLLTPITTLTAGQIQQLLASTRYPPPAVEADAADIVFLIDSSDGVKPDGIAHIRDFVIRIVQRLNVGPNKVRIGVLQFSNDVFPEFQLKTYKSQASVLDAIRRLRFRGGSPLNTGKALEFVARNYFVKSAGSRIEDGVPQHLVLFLGGRSQDDISRYSQVIKSAGIASLGVGDRNIDRTELQTITSDPRLVFTVREFRDLPNIEERVMNSFGSSRATPAPSGVDTPSPSRPEKKKADIVFLLDGSINFRRDSFQEVLRFVSEIVDTVYEGGDSIQVGLVQYNSDPTDEFFLKDFPTKQQIIDAINKVVYKGGRHANTKVGLEHLRLNHFVPEAGSRLDQRVPQIAFVITGGKSVEDAQEASMALTQRGVKVFAVGVRNIDSEEVGKIASNSATAFRVGNVQELSELSEQVLETLHDAMHETLCPGMTDVSKACNLDVILGFDGSRDQNVFVAQKGLESKMDAILRRISQMQKISCSGSQLPTVRVSVVALTPSGPVEAFDFAEYQSELFEKFQNMRAQHPYVLTADTLKLYQNKFQQASSDNVKVVIHFTDGVDGDLADVQRASEELRQDGVRALILVGLERVANLEQLMQLEFGRGFTYNRPLRLNLLDLDYELAEQLDNIAEKACCGIPCKCSGQRGDRGPIGSIGPKGIPGEDGYRGYPGDEGGPGERGPPGVNGTQGFQGCPGQRGVKGSRGFPGEKGELGEIGLDGLNGEDGDKGLPGTSGEKGSPGRRVSTCPYIYQVAFCIWLPSLNITCLRFIHAVACARELFLPVQSNLPLCGSCGGRGGLPPHSTYVGILLLQGPPGPTGPPGLIGEQGIPGPRGSGGTAGAPGERGRTGPLGRKGNAPSSPSPKYPVPAPSSGDDGRDGVGSEGRRGKKVCICRGGEPVNNQGQPGTTSLPLVMLHVCEVSRRLDGRNLLSAFLCLFSSLLQQCALVQSIKDKCPCCYGKLSRRMREVVLKILDDLTIAESNCPRGARVAVVTYNNEVTTEIRFADSKKKSILLDKIKNLQVSLTSKQQSLETAMSFVARNTFKRVRSGFLMRKVAVFFSNRPTRASPQLREAVLKLSDAGITPLFLTSQEDRQLINALQINNTAVGHALVLPAGGDLTDFLKNVLTCHVCLDICNIDPSCGFGSWRPSFRDRRAAGSDVDIDMAFILDSSESTTPFQFNEMRKYIEYLVRQLDVSPDPKASQHFARVAVVQHAPYEAVDNASVPPVKVEFSLTDYGSKEKLLAFLGSRMTQLQGTRALGRAIDYTIQNIFESAPNPRDLKIVVLMLTGEVQKQQLEEAQRAILQAKCKGYFFVILGIGRKVNVKELYSSASEPNDVFFKLVDKSTELNEEPLMRFGRLLPSFVSSESYAFYLSPDIRKQCDWFQADQPAKNLVQFGYKQINVPNNVTSSPTSKLVTTTKPVITTTKPVTPAAMRPAGERPTATKPVATKPVASKPEASKTEATKPVVTKPEATKPPVAAKTEATKTEAAKPAEAAKPMATRTEATKTEAAKLMATKTEATKPVAAPREVHVSEVTENSARLHWERPEPPSPYLYNLTVTSAHDQAVVLRQNLTGTDRVIGGLVPGQTYHVMVTCSLRSQVRAVYQGSFSTKKIQFPPPQAERSASSATINLVVSTDRLAGSKADICKLPKDGGTCREFVLKWYYDSITENCARFWYGGCGGNENRFNSQDECEKVCPPVPIKQPGVIAAMGT</sequence>
<dbReference type="Pfam" id="PF00041">
    <property type="entry name" value="fn3"/>
    <property type="match status" value="1"/>
</dbReference>
<protein>
    <recommendedName>
        <fullName evidence="15">Collagen alpha-3(VI) chain</fullName>
    </recommendedName>
</protein>
<dbReference type="FunFam" id="3.40.50.410:FF:000035">
    <property type="entry name" value="collagen alpha-3(VI) chain isoform X3"/>
    <property type="match status" value="1"/>
</dbReference>
<evidence type="ECO:0000256" key="2">
    <source>
        <dbReference type="ARBA" id="ARBA00022525"/>
    </source>
</evidence>
<dbReference type="PROSITE" id="PS50853">
    <property type="entry name" value="FN3"/>
    <property type="match status" value="1"/>
</dbReference>
<keyword evidence="2" id="KW-0964">Secreted</keyword>
<feature type="region of interest" description="Disordered" evidence="16">
    <location>
        <begin position="2044"/>
        <end position="2134"/>
    </location>
</feature>
<comment type="similarity">
    <text evidence="14">Belongs to the type VI collagen family.</text>
</comment>
<dbReference type="PRINTS" id="PR00453">
    <property type="entry name" value="VWFADOMAIN"/>
</dbReference>
<dbReference type="FunFam" id="3.40.50.410:FF:000022">
    <property type="entry name" value="Collagen type VI alpha 3 chain"/>
    <property type="match status" value="1"/>
</dbReference>
<evidence type="ECO:0000256" key="8">
    <source>
        <dbReference type="ARBA" id="ARBA00022900"/>
    </source>
</evidence>
<feature type="domain" description="VWFA" evidence="18">
    <location>
        <begin position="444"/>
        <end position="619"/>
    </location>
</feature>
<feature type="chain" id="PRO_5019191340" description="Collagen alpha-3(VI) chain" evidence="17">
    <location>
        <begin position="26"/>
        <end position="3105"/>
    </location>
</feature>
<dbReference type="Pfam" id="PF01391">
    <property type="entry name" value="Collagen"/>
    <property type="match status" value="1"/>
</dbReference>
<dbReference type="InterPro" id="IPR036116">
    <property type="entry name" value="FN3_sf"/>
</dbReference>
<dbReference type="InterPro" id="IPR013783">
    <property type="entry name" value="Ig-like_fold"/>
</dbReference>
<dbReference type="CDD" id="cd01450">
    <property type="entry name" value="vWFA_subfamily_ECM"/>
    <property type="match status" value="2"/>
</dbReference>
<evidence type="ECO:0000256" key="14">
    <source>
        <dbReference type="ARBA" id="ARBA00044000"/>
    </source>
</evidence>
<evidence type="ECO:0000256" key="1">
    <source>
        <dbReference type="ARBA" id="ARBA00004498"/>
    </source>
</evidence>
<keyword evidence="12" id="KW-0379">Hydroxylation</keyword>
<keyword evidence="7" id="KW-0130">Cell adhesion</keyword>
<dbReference type="InterPro" id="IPR002223">
    <property type="entry name" value="Kunitz_BPTI"/>
</dbReference>
<dbReference type="FunFam" id="3.40.50.410:FF:000003">
    <property type="entry name" value="Collagen type VI alpha 3 chain"/>
    <property type="match status" value="5"/>
</dbReference>
<evidence type="ECO:0000256" key="10">
    <source>
        <dbReference type="ARBA" id="ARBA00023157"/>
    </source>
</evidence>
<dbReference type="FunFam" id="3.40.50.410:FF:000004">
    <property type="entry name" value="collagen alpha-6(VI) chain"/>
    <property type="match status" value="1"/>
</dbReference>
<dbReference type="PROSITE" id="PS50279">
    <property type="entry name" value="BPTI_KUNITZ_2"/>
    <property type="match status" value="1"/>
</dbReference>
<feature type="region of interest" description="Disordered" evidence="16">
    <location>
        <begin position="2202"/>
        <end position="2277"/>
    </location>
</feature>
<evidence type="ECO:0000259" key="19">
    <source>
        <dbReference type="PROSITE" id="PS50279"/>
    </source>
</evidence>
<dbReference type="FunFam" id="3.40.50.410:FF:000016">
    <property type="entry name" value="Collagen type VI alpha 3 chain"/>
    <property type="match status" value="1"/>
</dbReference>
<dbReference type="CDD" id="cd22629">
    <property type="entry name" value="Kunitz_collagen_alpha3_VI"/>
    <property type="match status" value="1"/>
</dbReference>
<keyword evidence="9" id="KW-0176">Collagen</keyword>
<dbReference type="PANTHER" id="PTHR24020:SF13">
    <property type="entry name" value="COLLAGEN ALPHA-3(VI) CHAIN"/>
    <property type="match status" value="1"/>
</dbReference>
<dbReference type="InterPro" id="IPR008160">
    <property type="entry name" value="Collagen"/>
</dbReference>
<feature type="domain" description="VWFA" evidence="18">
    <location>
        <begin position="38"/>
        <end position="212"/>
    </location>
</feature>
<dbReference type="SMART" id="SM00131">
    <property type="entry name" value="KU"/>
    <property type="match status" value="1"/>
</dbReference>
<feature type="domain" description="VWFA" evidence="18">
    <location>
        <begin position="2355"/>
        <end position="2517"/>
    </location>
</feature>
<keyword evidence="11" id="KW-0325">Glycoprotein</keyword>
<feature type="domain" description="VWFA" evidence="18">
    <location>
        <begin position="1028"/>
        <end position="1204"/>
    </location>
</feature>
<evidence type="ECO:0000256" key="12">
    <source>
        <dbReference type="ARBA" id="ARBA00023278"/>
    </source>
</evidence>
<dbReference type="CDD" id="cd00063">
    <property type="entry name" value="FN3"/>
    <property type="match status" value="1"/>
</dbReference>
<evidence type="ECO:0000313" key="21">
    <source>
        <dbReference type="Ensembl" id="ENSCHIP00000019322.1"/>
    </source>
</evidence>
<dbReference type="Pfam" id="PF00092">
    <property type="entry name" value="VWA"/>
    <property type="match status" value="12"/>
</dbReference>
<evidence type="ECO:0000256" key="7">
    <source>
        <dbReference type="ARBA" id="ARBA00022889"/>
    </source>
</evidence>
<dbReference type="FunFam" id="4.10.410.10:FF:000007">
    <property type="entry name" value="Collagen type VI alpha 3 chain"/>
    <property type="match status" value="1"/>
</dbReference>
<comment type="function">
    <text evidence="13">Collagen VI acts as a cell-binding protein.</text>
</comment>
<keyword evidence="6" id="KW-0677">Repeat</keyword>
<name>A0A452F4L0_CAPHI</name>
<feature type="domain" description="VWFA" evidence="18">
    <location>
        <begin position="1837"/>
        <end position="2023"/>
    </location>
</feature>
<dbReference type="PRINTS" id="PR00759">
    <property type="entry name" value="BASICPTASE"/>
</dbReference>
<dbReference type="FunFam" id="3.40.50.410:FF:000023">
    <property type="entry name" value="Collagen type VI alpha 3 chain"/>
    <property type="match status" value="1"/>
</dbReference>
<dbReference type="EMBL" id="LWLT01000004">
    <property type="status" value="NOT_ANNOTATED_CDS"/>
    <property type="molecule type" value="Genomic_DNA"/>
</dbReference>
<dbReference type="GO" id="GO:0004867">
    <property type="term" value="F:serine-type endopeptidase inhibitor activity"/>
    <property type="evidence" value="ECO:0007669"/>
    <property type="project" value="UniProtKB-KW"/>
</dbReference>
<dbReference type="SUPFAM" id="SSF53300">
    <property type="entry name" value="vWA-like"/>
    <property type="match status" value="12"/>
</dbReference>
<organism evidence="21 22">
    <name type="scientific">Capra hircus</name>
    <name type="common">Goat</name>
    <dbReference type="NCBI Taxonomy" id="9925"/>
    <lineage>
        <taxon>Eukaryota</taxon>
        <taxon>Metazoa</taxon>
        <taxon>Chordata</taxon>
        <taxon>Craniata</taxon>
        <taxon>Vertebrata</taxon>
        <taxon>Euteleostomi</taxon>
        <taxon>Mammalia</taxon>
        <taxon>Eutheria</taxon>
        <taxon>Laurasiatheria</taxon>
        <taxon>Artiodactyla</taxon>
        <taxon>Ruminantia</taxon>
        <taxon>Pecora</taxon>
        <taxon>Bovidae</taxon>
        <taxon>Caprinae</taxon>
        <taxon>Capra</taxon>
    </lineage>
</organism>
<feature type="compositionally biased region" description="Gly residues" evidence="16">
    <location>
        <begin position="2223"/>
        <end position="2232"/>
    </location>
</feature>
<feature type="domain" description="VWFA" evidence="18">
    <location>
        <begin position="638"/>
        <end position="815"/>
    </location>
</feature>
<dbReference type="InterPro" id="IPR036880">
    <property type="entry name" value="Kunitz_BPTI_sf"/>
</dbReference>
<reference evidence="21 22" key="1">
    <citation type="submission" date="2016-04" db="EMBL/GenBank/DDBJ databases">
        <title>Polished mammalian reference genomes with single-molecule sequencing and chromosome conformation capture applied to the Capra hircus genome.</title>
        <authorList>
            <person name="Bickhart D.M."/>
            <person name="Koren S."/>
            <person name="Rosen B."/>
            <person name="Hastie A."/>
            <person name="Liachko I."/>
            <person name="Sullivan S.T."/>
            <person name="Burton J."/>
            <person name="Sayre B.L."/>
            <person name="Huson H.J."/>
            <person name="Lee J."/>
            <person name="Lam E."/>
            <person name="Kelley C.M."/>
            <person name="Hutchison J.L."/>
            <person name="Zhou Y."/>
            <person name="Sun J."/>
            <person name="Crisa A."/>
            <person name="Schwartz J.C."/>
            <person name="Hammond J.A."/>
            <person name="Schroeder S.G."/>
            <person name="Liu G.E."/>
            <person name="Dunham M."/>
            <person name="Shendure J."/>
            <person name="Sonstegard T.S."/>
            <person name="Phillippy A.M."/>
            <person name="Van Tassell C.P."/>
            <person name="Smith T.P."/>
        </authorList>
    </citation>
    <scope>NUCLEOTIDE SEQUENCE [LARGE SCALE GENOMIC DNA]</scope>
</reference>
<evidence type="ECO:0000259" key="20">
    <source>
        <dbReference type="PROSITE" id="PS50853"/>
    </source>
</evidence>
<feature type="compositionally biased region" description="Gly residues" evidence="16">
    <location>
        <begin position="2064"/>
        <end position="2073"/>
    </location>
</feature>
<evidence type="ECO:0000313" key="22">
    <source>
        <dbReference type="Proteomes" id="UP000291000"/>
    </source>
</evidence>
<dbReference type="PANTHER" id="PTHR24020">
    <property type="entry name" value="COLLAGEN ALPHA"/>
    <property type="match status" value="1"/>
</dbReference>
<accession>A0A452F4L0</accession>
<evidence type="ECO:0000256" key="9">
    <source>
        <dbReference type="ARBA" id="ARBA00023119"/>
    </source>
</evidence>
<evidence type="ECO:0000256" key="15">
    <source>
        <dbReference type="ARBA" id="ARBA00074093"/>
    </source>
</evidence>
<dbReference type="InterPro" id="IPR002035">
    <property type="entry name" value="VWF_A"/>
</dbReference>
<keyword evidence="3" id="KW-0272">Extracellular matrix</keyword>
<feature type="compositionally biased region" description="Pro residues" evidence="16">
    <location>
        <begin position="2252"/>
        <end position="2261"/>
    </location>
</feature>
<reference evidence="21" key="2">
    <citation type="submission" date="2025-08" db="UniProtKB">
        <authorList>
            <consortium name="Ensembl"/>
        </authorList>
    </citation>
    <scope>IDENTIFICATION</scope>
</reference>
<dbReference type="Bgee" id="ENSCHIG00000018312">
    <property type="expression patterns" value="Expressed in ovary and 16 other cell types or tissues"/>
</dbReference>
<keyword evidence="10" id="KW-1015">Disulfide bond</keyword>
<dbReference type="Ensembl" id="ENSCHIT00000027137.1">
    <property type="protein sequence ID" value="ENSCHIP00000019322.1"/>
    <property type="gene ID" value="ENSCHIG00000018312.1"/>
</dbReference>
<feature type="domain" description="VWFA" evidence="18">
    <location>
        <begin position="1232"/>
        <end position="1403"/>
    </location>
</feature>
<dbReference type="GO" id="GO:0007155">
    <property type="term" value="P:cell adhesion"/>
    <property type="evidence" value="ECO:0007669"/>
    <property type="project" value="UniProtKB-KW"/>
</dbReference>
<keyword evidence="8" id="KW-0722">Serine protease inhibitor</keyword>
<dbReference type="InterPro" id="IPR020901">
    <property type="entry name" value="Prtase_inh_Kunz-CS"/>
</dbReference>